<dbReference type="InterPro" id="IPR036388">
    <property type="entry name" value="WH-like_DNA-bd_sf"/>
</dbReference>
<proteinExistence type="predicted"/>
<keyword evidence="2" id="KW-1185">Reference proteome</keyword>
<dbReference type="AlphaFoldDB" id="A0A7I7S066"/>
<dbReference type="EMBL" id="AP022593">
    <property type="protein sequence ID" value="BBY50252.1"/>
    <property type="molecule type" value="Genomic_DNA"/>
</dbReference>
<evidence type="ECO:0000313" key="1">
    <source>
        <dbReference type="EMBL" id="BBY50252.1"/>
    </source>
</evidence>
<dbReference type="RefSeq" id="WP_163919752.1">
    <property type="nucleotide sequence ID" value="NZ_AP022593.1"/>
</dbReference>
<dbReference type="Gene3D" id="1.10.10.10">
    <property type="entry name" value="Winged helix-like DNA-binding domain superfamily/Winged helix DNA-binding domain"/>
    <property type="match status" value="1"/>
</dbReference>
<dbReference type="KEGG" id="marz:MARA_37200"/>
<name>A0A7I7S066_9MYCO</name>
<dbReference type="InterPro" id="IPR036390">
    <property type="entry name" value="WH_DNA-bd_sf"/>
</dbReference>
<sequence>MNERDVLQTVRLKGRVSAADLADALGADPNSIVDRLVADGALLDTPALRLTPTGRERLAELLAAERATVDRAAAEAVYERFTPVNADFKSALSQWQLARAGGAADPAGDASVLASVQDVHQRVTPVIVAAAELLPRLSRYSDRLAAALRLAAAGDLAWLSRPLVDSYHTVWFELHEELIGLAGRTRKD</sequence>
<organism evidence="1 2">
    <name type="scientific">Mycolicibacterium arabiense</name>
    <dbReference type="NCBI Taxonomy" id="1286181"/>
    <lineage>
        <taxon>Bacteria</taxon>
        <taxon>Bacillati</taxon>
        <taxon>Actinomycetota</taxon>
        <taxon>Actinomycetes</taxon>
        <taxon>Mycobacteriales</taxon>
        <taxon>Mycobacteriaceae</taxon>
        <taxon>Mycolicibacterium</taxon>
    </lineage>
</organism>
<protein>
    <submittedName>
        <fullName evidence="1">Uncharacterized protein</fullName>
    </submittedName>
</protein>
<dbReference type="SUPFAM" id="SSF46785">
    <property type="entry name" value="Winged helix' DNA-binding domain"/>
    <property type="match status" value="1"/>
</dbReference>
<dbReference type="Proteomes" id="UP000467428">
    <property type="component" value="Chromosome"/>
</dbReference>
<geneLocation type="plasmid" evidence="2">
    <name>pjcm18538 dna</name>
</geneLocation>
<reference evidence="1 2" key="1">
    <citation type="journal article" date="2019" name="Emerg. Microbes Infect.">
        <title>Comprehensive subspecies identification of 175 nontuberculous mycobacteria species based on 7547 genomic profiles.</title>
        <authorList>
            <person name="Matsumoto Y."/>
            <person name="Kinjo T."/>
            <person name="Motooka D."/>
            <person name="Nabeya D."/>
            <person name="Jung N."/>
            <person name="Uechi K."/>
            <person name="Horii T."/>
            <person name="Iida T."/>
            <person name="Fujita J."/>
            <person name="Nakamura S."/>
        </authorList>
    </citation>
    <scope>NUCLEOTIDE SEQUENCE [LARGE SCALE GENOMIC DNA]</scope>
    <source>
        <strain evidence="1 2">JCM 18538</strain>
    </source>
</reference>
<gene>
    <name evidence="1" type="ORF">MARA_37200</name>
</gene>
<accession>A0A7I7S066</accession>
<evidence type="ECO:0000313" key="2">
    <source>
        <dbReference type="Proteomes" id="UP000467428"/>
    </source>
</evidence>